<evidence type="ECO:0000256" key="2">
    <source>
        <dbReference type="ARBA" id="ARBA00023118"/>
    </source>
</evidence>
<evidence type="ECO:0000259" key="3">
    <source>
        <dbReference type="PROSITE" id="PS50887"/>
    </source>
</evidence>
<organism evidence="4">
    <name type="scientific">hydrocarbon metagenome</name>
    <dbReference type="NCBI Taxonomy" id="938273"/>
    <lineage>
        <taxon>unclassified sequences</taxon>
        <taxon>metagenomes</taxon>
        <taxon>ecological metagenomes</taxon>
    </lineage>
</organism>
<evidence type="ECO:0000313" key="4">
    <source>
        <dbReference type="EMBL" id="KUG17922.1"/>
    </source>
</evidence>
<dbReference type="Gene3D" id="3.30.70.270">
    <property type="match status" value="1"/>
</dbReference>
<dbReference type="InterPro" id="IPR000160">
    <property type="entry name" value="GGDEF_dom"/>
</dbReference>
<dbReference type="Pfam" id="PF22335">
    <property type="entry name" value="Cas10-Cmr2_palm2"/>
    <property type="match status" value="1"/>
</dbReference>
<keyword evidence="1" id="KW-0547">Nucleotide-binding</keyword>
<dbReference type="InterPro" id="IPR038242">
    <property type="entry name" value="Cmr2_N"/>
</dbReference>
<protein>
    <submittedName>
        <fullName evidence="4">Crispr-associated ramp cmr2</fullName>
    </submittedName>
</protein>
<name>A0A0W8FBF0_9ZZZZ</name>
<feature type="domain" description="GGDEF" evidence="3">
    <location>
        <begin position="348"/>
        <end position="483"/>
    </location>
</feature>
<reference evidence="4" key="1">
    <citation type="journal article" date="2015" name="Proc. Natl. Acad. Sci. U.S.A.">
        <title>Networks of energetic and metabolic interactions define dynamics in microbial communities.</title>
        <authorList>
            <person name="Embree M."/>
            <person name="Liu J.K."/>
            <person name="Al-Bassam M.M."/>
            <person name="Zengler K."/>
        </authorList>
    </citation>
    <scope>NUCLEOTIDE SEQUENCE</scope>
</reference>
<dbReference type="AlphaFoldDB" id="A0A0W8FBF0"/>
<dbReference type="EMBL" id="LNQE01001413">
    <property type="protein sequence ID" value="KUG17922.1"/>
    <property type="molecule type" value="Genomic_DNA"/>
</dbReference>
<dbReference type="InterPro" id="IPR024615">
    <property type="entry name" value="CRISPR-assoc_Cmr2_N"/>
</dbReference>
<dbReference type="NCBIfam" id="TIGR02577">
    <property type="entry name" value="cas_TM1794_Cmr2"/>
    <property type="match status" value="1"/>
</dbReference>
<dbReference type="Gene3D" id="3.30.70.2220">
    <property type="entry name" value="CRISPR-Cas system, Cmr2 subunit, D1 domain, cysteine cluster"/>
    <property type="match status" value="1"/>
</dbReference>
<evidence type="ECO:0000256" key="1">
    <source>
        <dbReference type="ARBA" id="ARBA00022741"/>
    </source>
</evidence>
<gene>
    <name evidence="4" type="ORF">ASZ90_012371</name>
</gene>
<comment type="caution">
    <text evidence="4">The sequence shown here is derived from an EMBL/GenBank/DDBJ whole genome shotgun (WGS) entry which is preliminary data.</text>
</comment>
<accession>A0A0W8FBF0</accession>
<keyword evidence="2" id="KW-0051">Antiviral defense</keyword>
<sequence length="633" mass="71402">MTSFLYVLSIGPVQDFIAAARRTRDLWFGSYLLSEISKAAAREIANSGGYLIFPALDKGDPRLESSDSEFNVANVILAILPDRTEDPEIINEKAQHAANKEWINLAEKARSAGREIVRSDEIGQKIWNSQVEDAIEFYAAWAPYVEDYWKTRMKVMRLLAGRKSIRDFRPAKGHFGIPKSSLDGARESILQKNKSLPKWLSMKMRLNEGEQLCAVGLTKRLGRRQNGEKSTFPSVVRVAADPWIRGIRRCQGDEANRILDEIETLCEEENSFSTGTGNKLYQDFPFDGQILYPSRLATAKDNLKDILTDSVKDNPFKNDPSKLSQIESNILKLQKKDDGGLGHGEPNQYLAVLRADGDRIGRALFAIRSSDKHREFSRQLAEFASEAKKIVETDFHGCMVFSGGDDVLAFLPLDTCLRATRALHDKFGEMLAAFPDEKGNPLTLSAGIAIGHFLEPLENLLNFGMEAEKAAKEGKDADDERDGLAVHIYPRSGVPIKIREKWKPKRKKGLDERLQKWAKMHCRNELPDSIAYEMHNLAEDYNNWTTTSNEEENKLRNLIVSDALRLLKRKNPGMKTEPIKREDIEAVLKDEDPYTAISKMASELIIARRLAAAIKQAQGRKLQNNDQTIQEVV</sequence>
<dbReference type="GO" id="GO:0000166">
    <property type="term" value="F:nucleotide binding"/>
    <property type="evidence" value="ECO:0007669"/>
    <property type="project" value="UniProtKB-KW"/>
</dbReference>
<dbReference type="InterPro" id="IPR043128">
    <property type="entry name" value="Rev_trsase/Diguanyl_cyclase"/>
</dbReference>
<dbReference type="GO" id="GO:0051607">
    <property type="term" value="P:defense response to virus"/>
    <property type="evidence" value="ECO:0007669"/>
    <property type="project" value="UniProtKB-KW"/>
</dbReference>
<proteinExistence type="predicted"/>
<dbReference type="InterPro" id="IPR054767">
    <property type="entry name" value="Cas10-Cmr2_palm2"/>
</dbReference>
<dbReference type="Pfam" id="PF12469">
    <property type="entry name" value="Cmr2_N"/>
    <property type="match status" value="1"/>
</dbReference>
<dbReference type="PROSITE" id="PS50887">
    <property type="entry name" value="GGDEF"/>
    <property type="match status" value="1"/>
</dbReference>
<dbReference type="InterPro" id="IPR013407">
    <property type="entry name" value="CRISPR-assoc_prot_Cmr2"/>
</dbReference>